<keyword evidence="1" id="KW-1133">Transmembrane helix</keyword>
<proteinExistence type="predicted"/>
<name>A0A075MMH5_9ARCH</name>
<dbReference type="Proteomes" id="UP000028194">
    <property type="component" value="Chromosome"/>
</dbReference>
<evidence type="ECO:0000313" key="2">
    <source>
        <dbReference type="EMBL" id="AIF82671.1"/>
    </source>
</evidence>
<sequence length="280" mass="31708">MPWNGDGKKSVIGKDEEKKKRRAAAIIVAVLFLAVPLVFPATTLPILLPSYAATPDSKENLSNELFVKYEQLAWHYSYQESETQNLESFKEWWCQDPADDSCALAKNPDFIFMMRYFEQNRDAVIWNLTQQAPQVNVLPRHIKYLVSRDYADATNVEGTFAAPWKSFVTWNQLAFHFDFAKNETQNLQAFEKWWCEGPATGSSGNVACNSNAAASGQLVPMMWFNEQHRDNILAAKVIKQLDALANKSKIAGWISMDYQCAIEKNANACDMMTAADDKVQ</sequence>
<dbReference type="STRING" id="1459636.NTE_00590"/>
<evidence type="ECO:0000256" key="1">
    <source>
        <dbReference type="SAM" id="Phobius"/>
    </source>
</evidence>
<gene>
    <name evidence="2" type="ORF">NTE_00590</name>
</gene>
<dbReference type="AlphaFoldDB" id="A0A075MMH5"/>
<dbReference type="GeneID" id="41596453"/>
<reference evidence="2 3" key="1">
    <citation type="journal article" date="2014" name="PLoS ONE">
        <title>Genome Sequence of Candidatus Nitrososphaera evergladensis from Group I.1b Enriched from Everglades Soil Reveals Novel Genomic Features of the Ammonia-Oxidizing Archaea.</title>
        <authorList>
            <person name="Zhalnina K.V."/>
            <person name="Dias R."/>
            <person name="Leonard M.T."/>
            <person name="Dorr de Quadros P."/>
            <person name="Camargo F.A."/>
            <person name="Drew J.C."/>
            <person name="Farmerie W.G."/>
            <person name="Daroub S.H."/>
            <person name="Triplett E.W."/>
        </authorList>
    </citation>
    <scope>NUCLEOTIDE SEQUENCE [LARGE SCALE GENOMIC DNA]</scope>
    <source>
        <strain evidence="2 3">SR1</strain>
    </source>
</reference>
<evidence type="ECO:0000313" key="3">
    <source>
        <dbReference type="Proteomes" id="UP000028194"/>
    </source>
</evidence>
<protein>
    <submittedName>
        <fullName evidence="2">Uncharacterized protein</fullName>
    </submittedName>
</protein>
<accession>A0A075MMH5</accession>
<keyword evidence="1" id="KW-0472">Membrane</keyword>
<dbReference type="EMBL" id="CP007174">
    <property type="protein sequence ID" value="AIF82671.1"/>
    <property type="molecule type" value="Genomic_DNA"/>
</dbReference>
<dbReference type="KEGG" id="nev:NTE_00590"/>
<keyword evidence="1" id="KW-0812">Transmembrane</keyword>
<feature type="transmembrane region" description="Helical" evidence="1">
    <location>
        <begin position="23"/>
        <end position="48"/>
    </location>
</feature>
<dbReference type="RefSeq" id="WP_148699594.1">
    <property type="nucleotide sequence ID" value="NZ_CP007174.1"/>
</dbReference>
<dbReference type="HOGENOM" id="CLU_992469_0_0_2"/>
<keyword evidence="3" id="KW-1185">Reference proteome</keyword>
<organism evidence="2 3">
    <name type="scientific">Candidatus Nitrososphaera evergladensis SR1</name>
    <dbReference type="NCBI Taxonomy" id="1459636"/>
    <lineage>
        <taxon>Archaea</taxon>
        <taxon>Nitrososphaerota</taxon>
        <taxon>Nitrososphaeria</taxon>
        <taxon>Nitrososphaerales</taxon>
        <taxon>Nitrososphaeraceae</taxon>
        <taxon>Nitrososphaera</taxon>
    </lineage>
</organism>